<name>A0A0E9UNK3_ANGAN</name>
<sequence length="8" mass="919">MLLPVSFL</sequence>
<evidence type="ECO:0000313" key="1">
    <source>
        <dbReference type="EMBL" id="JAH66548.1"/>
    </source>
</evidence>
<dbReference type="EMBL" id="GBXM01042029">
    <property type="protein sequence ID" value="JAH66548.1"/>
    <property type="molecule type" value="Transcribed_RNA"/>
</dbReference>
<protein>
    <submittedName>
        <fullName evidence="1">Uncharacterized protein</fullName>
    </submittedName>
</protein>
<proteinExistence type="predicted"/>
<accession>A0A0E9UNK3</accession>
<dbReference type="EMBL" id="GBXM01036978">
    <property type="protein sequence ID" value="JAH71599.1"/>
    <property type="molecule type" value="Transcribed_RNA"/>
</dbReference>
<reference evidence="1" key="2">
    <citation type="journal article" date="2015" name="Fish Shellfish Immunol.">
        <title>Early steps in the European eel (Anguilla anguilla)-Vibrio vulnificus interaction in the gills: Role of the RtxA13 toxin.</title>
        <authorList>
            <person name="Callol A."/>
            <person name="Pajuelo D."/>
            <person name="Ebbesson L."/>
            <person name="Teles M."/>
            <person name="MacKenzie S."/>
            <person name="Amaro C."/>
        </authorList>
    </citation>
    <scope>NUCLEOTIDE SEQUENCE</scope>
</reference>
<organism evidence="1">
    <name type="scientific">Anguilla anguilla</name>
    <name type="common">European freshwater eel</name>
    <name type="synonym">Muraena anguilla</name>
    <dbReference type="NCBI Taxonomy" id="7936"/>
    <lineage>
        <taxon>Eukaryota</taxon>
        <taxon>Metazoa</taxon>
        <taxon>Chordata</taxon>
        <taxon>Craniata</taxon>
        <taxon>Vertebrata</taxon>
        <taxon>Euteleostomi</taxon>
        <taxon>Actinopterygii</taxon>
        <taxon>Neopterygii</taxon>
        <taxon>Teleostei</taxon>
        <taxon>Anguilliformes</taxon>
        <taxon>Anguillidae</taxon>
        <taxon>Anguilla</taxon>
    </lineage>
</organism>
<reference evidence="1" key="1">
    <citation type="submission" date="2014-11" db="EMBL/GenBank/DDBJ databases">
        <authorList>
            <person name="Amaro Gonzalez C."/>
        </authorList>
    </citation>
    <scope>NUCLEOTIDE SEQUENCE</scope>
</reference>